<name>A0A0B7KME5_BIOOC</name>
<gene>
    <name evidence="3" type="ORF">BN869_000012098_1</name>
</gene>
<feature type="region of interest" description="Disordered" evidence="1">
    <location>
        <begin position="99"/>
        <end position="145"/>
    </location>
</feature>
<keyword evidence="2" id="KW-0732">Signal</keyword>
<evidence type="ECO:0000313" key="3">
    <source>
        <dbReference type="EMBL" id="CEO56040.1"/>
    </source>
</evidence>
<evidence type="ECO:0008006" key="4">
    <source>
        <dbReference type="Google" id="ProtNLM"/>
    </source>
</evidence>
<organism evidence="3">
    <name type="scientific">Bionectria ochroleuca</name>
    <name type="common">Gliocladium roseum</name>
    <dbReference type="NCBI Taxonomy" id="29856"/>
    <lineage>
        <taxon>Eukaryota</taxon>
        <taxon>Fungi</taxon>
        <taxon>Dikarya</taxon>
        <taxon>Ascomycota</taxon>
        <taxon>Pezizomycotina</taxon>
        <taxon>Sordariomycetes</taxon>
        <taxon>Hypocreomycetidae</taxon>
        <taxon>Hypocreales</taxon>
        <taxon>Bionectriaceae</taxon>
        <taxon>Clonostachys</taxon>
    </lineage>
</organism>
<feature type="compositionally biased region" description="Basic and acidic residues" evidence="1">
    <location>
        <begin position="129"/>
        <end position="145"/>
    </location>
</feature>
<reference evidence="3" key="1">
    <citation type="submission" date="2015-01" db="EMBL/GenBank/DDBJ databases">
        <authorList>
            <person name="Durling Mikael"/>
        </authorList>
    </citation>
    <scope>NUCLEOTIDE SEQUENCE</scope>
</reference>
<feature type="signal peptide" evidence="2">
    <location>
        <begin position="1"/>
        <end position="18"/>
    </location>
</feature>
<accession>A0A0B7KME5</accession>
<dbReference type="AlphaFoldDB" id="A0A0B7KME5"/>
<protein>
    <recommendedName>
        <fullName evidence="4">Extracellular membrane protein CFEM domain-containing protein</fullName>
    </recommendedName>
</protein>
<evidence type="ECO:0000256" key="1">
    <source>
        <dbReference type="SAM" id="MobiDB-lite"/>
    </source>
</evidence>
<proteinExistence type="predicted"/>
<dbReference type="EMBL" id="CDPU01000060">
    <property type="protein sequence ID" value="CEO56040.1"/>
    <property type="molecule type" value="Genomic_DNA"/>
</dbReference>
<evidence type="ECO:0000256" key="2">
    <source>
        <dbReference type="SAM" id="SignalP"/>
    </source>
</evidence>
<feature type="chain" id="PRO_5002118372" description="Extracellular membrane protein CFEM domain-containing protein" evidence="2">
    <location>
        <begin position="19"/>
        <end position="145"/>
    </location>
</feature>
<sequence>MKLTIIARLLLASPLVSAQFDTVFALTKALGLTVKFDCALPCILEAANRIPCNGKGPADTICSNIATIATYAKPCAEKCDADRASTFIQELTQYVCKQGVPKSDQPSGVDENKKGGNQDNTEYTGTEHPLADKEVEAESTVKDEL</sequence>